<organism evidence="1 2">
    <name type="scientific">Algibacter lectus</name>
    <dbReference type="NCBI Taxonomy" id="221126"/>
    <lineage>
        <taxon>Bacteria</taxon>
        <taxon>Pseudomonadati</taxon>
        <taxon>Bacteroidota</taxon>
        <taxon>Flavobacteriia</taxon>
        <taxon>Flavobacteriales</taxon>
        <taxon>Flavobacteriaceae</taxon>
        <taxon>Algibacter</taxon>
    </lineage>
</organism>
<dbReference type="EC" id="2.7.7.7" evidence="1"/>
<proteinExistence type="predicted"/>
<dbReference type="EMBL" id="BBNU01000003">
    <property type="protein sequence ID" value="GAL78381.1"/>
    <property type="molecule type" value="Genomic_DNA"/>
</dbReference>
<gene>
    <name evidence="1" type="ORF">JCM19274_845</name>
</gene>
<reference evidence="1 2" key="1">
    <citation type="journal article" date="2014" name="Genome Announc.">
        <title>Draft Genome Sequences of Marine Flavobacterium Algibacter lectus Strains SS8 and NR4.</title>
        <authorList>
            <person name="Takatani N."/>
            <person name="Nakanishi M."/>
            <person name="Meirelles P."/>
            <person name="Mino S."/>
            <person name="Suda W."/>
            <person name="Oshima K."/>
            <person name="Hattori M."/>
            <person name="Ohkuma M."/>
            <person name="Hosokawa M."/>
            <person name="Miyashita K."/>
            <person name="Thompson F.L."/>
            <person name="Niwa A."/>
            <person name="Sawabe T."/>
            <person name="Sawabe T."/>
        </authorList>
    </citation>
    <scope>NUCLEOTIDE SEQUENCE [LARGE SCALE GENOMIC DNA]</scope>
    <source>
        <strain evidence="2">JCM19274</strain>
    </source>
</reference>
<dbReference type="AlphaFoldDB" id="A0A090WN09"/>
<keyword evidence="1" id="KW-0548">Nucleotidyltransferase</keyword>
<evidence type="ECO:0000313" key="2">
    <source>
        <dbReference type="Proteomes" id="UP000029643"/>
    </source>
</evidence>
<evidence type="ECO:0000313" key="1">
    <source>
        <dbReference type="EMBL" id="GAL78381.1"/>
    </source>
</evidence>
<accession>A0A090WN09</accession>
<comment type="caution">
    <text evidence="1">The sequence shown here is derived from an EMBL/GenBank/DDBJ whole genome shotgun (WGS) entry which is preliminary data.</text>
</comment>
<name>A0A090WN09_9FLAO</name>
<keyword evidence="1" id="KW-0808">Transferase</keyword>
<protein>
    <submittedName>
        <fullName evidence="1">DNA polymerase IV</fullName>
        <ecNumber evidence="1">2.7.7.7</ecNumber>
    </submittedName>
</protein>
<dbReference type="Proteomes" id="UP000029643">
    <property type="component" value="Unassembled WGS sequence"/>
</dbReference>
<sequence>MVRLIGVKFSHLVEGGHQVNLFEDNEKQIHLTEAIDKMRERFGDRAIMSAAGLEAKSISRWNPFNGEPPPLLPNRRR</sequence>
<dbReference type="GO" id="GO:0003887">
    <property type="term" value="F:DNA-directed DNA polymerase activity"/>
    <property type="evidence" value="ECO:0007669"/>
    <property type="project" value="UniProtKB-EC"/>
</dbReference>